<dbReference type="PANTHER" id="PTHR15462:SF19">
    <property type="entry name" value="PEPTIDASE S1 DOMAIN-CONTAINING PROTEIN"/>
    <property type="match status" value="1"/>
</dbReference>
<feature type="chain" id="PRO_5045833182" evidence="3">
    <location>
        <begin position="20"/>
        <end position="345"/>
    </location>
</feature>
<feature type="region of interest" description="Disordered" evidence="2">
    <location>
        <begin position="25"/>
        <end position="45"/>
    </location>
</feature>
<dbReference type="SUPFAM" id="SSF50494">
    <property type="entry name" value="Trypsin-like serine proteases"/>
    <property type="match status" value="1"/>
</dbReference>
<dbReference type="Gene3D" id="2.40.10.10">
    <property type="entry name" value="Trypsin-like serine proteases"/>
    <property type="match status" value="2"/>
</dbReference>
<sequence length="345" mass="36574">MRYLRVTVAVMSAIIVLGACTTALPGTPKAGPSTRNVEEELAGTKPSDLRKVFTSTPQEVNEYWTSERMKNAKPRQPQPGQITDVPRDEPVAAVVHPTSGPVGPTKPLPRDDSGAVWTRAGLTATTSGRIYVAFNGLSGFTCSASVVNSASGVLLATAAHCIWDFSGKYGGSWADSVLYVPGDTNGQTPYGRWTAESMYAPRQFQEKGKVNSDGNSIGEGWGYDIAFLRMRPLGGKKITEALGGQGIAFDATAESIRTLGYPAVGAFDGSTMRSCSSPTWTANRNNTFSFPCKMTQGSSGGPWYTRFDDQRGVGYLVSTNSTLGVNGSLLGKVAHDLFKSADAGS</sequence>
<feature type="signal peptide" evidence="3">
    <location>
        <begin position="1"/>
        <end position="19"/>
    </location>
</feature>
<proteinExistence type="predicted"/>
<gene>
    <name evidence="4" type="ORF">GCM10022247_38280</name>
</gene>
<evidence type="ECO:0000256" key="3">
    <source>
        <dbReference type="SAM" id="SignalP"/>
    </source>
</evidence>
<dbReference type="RefSeq" id="WP_344876617.1">
    <property type="nucleotide sequence ID" value="NZ_BAABAL010000013.1"/>
</dbReference>
<evidence type="ECO:0000313" key="5">
    <source>
        <dbReference type="Proteomes" id="UP001501747"/>
    </source>
</evidence>
<evidence type="ECO:0000313" key="4">
    <source>
        <dbReference type="EMBL" id="GAA4012043.1"/>
    </source>
</evidence>
<evidence type="ECO:0000256" key="2">
    <source>
        <dbReference type="SAM" id="MobiDB-lite"/>
    </source>
</evidence>
<evidence type="ECO:0000256" key="1">
    <source>
        <dbReference type="ARBA" id="ARBA00022729"/>
    </source>
</evidence>
<dbReference type="PROSITE" id="PS51257">
    <property type="entry name" value="PROKAR_LIPOPROTEIN"/>
    <property type="match status" value="1"/>
</dbReference>
<dbReference type="Proteomes" id="UP001501747">
    <property type="component" value="Unassembled WGS sequence"/>
</dbReference>
<dbReference type="InterPro" id="IPR009003">
    <property type="entry name" value="Peptidase_S1_PA"/>
</dbReference>
<comment type="caution">
    <text evidence="4">The sequence shown here is derived from an EMBL/GenBank/DDBJ whole genome shotgun (WGS) entry which is preliminary data.</text>
</comment>
<dbReference type="PANTHER" id="PTHR15462">
    <property type="entry name" value="SERINE PROTEASE"/>
    <property type="match status" value="1"/>
</dbReference>
<name>A0ABP7SI13_9PSEU</name>
<keyword evidence="1 3" id="KW-0732">Signal</keyword>
<dbReference type="InterPro" id="IPR043504">
    <property type="entry name" value="Peptidase_S1_PA_chymotrypsin"/>
</dbReference>
<protein>
    <submittedName>
        <fullName evidence="4">Peptidase</fullName>
    </submittedName>
</protein>
<dbReference type="InterPro" id="IPR050966">
    <property type="entry name" value="Glutamyl_endopeptidase"/>
</dbReference>
<organism evidence="4 5">
    <name type="scientific">Allokutzneria multivorans</name>
    <dbReference type="NCBI Taxonomy" id="1142134"/>
    <lineage>
        <taxon>Bacteria</taxon>
        <taxon>Bacillati</taxon>
        <taxon>Actinomycetota</taxon>
        <taxon>Actinomycetes</taxon>
        <taxon>Pseudonocardiales</taxon>
        <taxon>Pseudonocardiaceae</taxon>
        <taxon>Allokutzneria</taxon>
    </lineage>
</organism>
<accession>A0ABP7SI13</accession>
<dbReference type="EMBL" id="BAABAL010000013">
    <property type="protein sequence ID" value="GAA4012043.1"/>
    <property type="molecule type" value="Genomic_DNA"/>
</dbReference>
<reference evidence="5" key="1">
    <citation type="journal article" date="2019" name="Int. J. Syst. Evol. Microbiol.">
        <title>The Global Catalogue of Microorganisms (GCM) 10K type strain sequencing project: providing services to taxonomists for standard genome sequencing and annotation.</title>
        <authorList>
            <consortium name="The Broad Institute Genomics Platform"/>
            <consortium name="The Broad Institute Genome Sequencing Center for Infectious Disease"/>
            <person name="Wu L."/>
            <person name="Ma J."/>
        </authorList>
    </citation>
    <scope>NUCLEOTIDE SEQUENCE [LARGE SCALE GENOMIC DNA]</scope>
    <source>
        <strain evidence="5">JCM 17342</strain>
    </source>
</reference>
<keyword evidence="5" id="KW-1185">Reference proteome</keyword>